<dbReference type="AlphaFoldDB" id="A0A4Z1SQS0"/>
<feature type="chain" id="PRO_5021357824" evidence="2">
    <location>
        <begin position="17"/>
        <end position="1170"/>
    </location>
</feature>
<dbReference type="Proteomes" id="UP000315496">
    <property type="component" value="Chromosome 2"/>
</dbReference>
<evidence type="ECO:0000313" key="3">
    <source>
        <dbReference type="EMBL" id="TNJ28214.1"/>
    </source>
</evidence>
<protein>
    <submittedName>
        <fullName evidence="3">Uncharacterized protein</fullName>
    </submittedName>
</protein>
<comment type="caution">
    <text evidence="3">The sequence shown here is derived from an EMBL/GenBank/DDBJ whole genome shotgun (WGS) entry which is preliminary data.</text>
</comment>
<accession>A0A4Z1SQS0</accession>
<keyword evidence="1" id="KW-0472">Membrane</keyword>
<name>A0A4Z1SQS0_GIAMU</name>
<gene>
    <name evidence="3" type="ORF">GMRT_14366</name>
</gene>
<dbReference type="VEuPathDB" id="GiardiaDB:GMRT_14366"/>
<reference evidence="3 4" key="1">
    <citation type="submission" date="2019-05" db="EMBL/GenBank/DDBJ databases">
        <title>The compact genome of Giardia muris reveals important steps in the evolution of intestinal protozoan parasites.</title>
        <authorList>
            <person name="Xu F."/>
            <person name="Jimenez-Gonzalez A."/>
            <person name="Einarsson E."/>
            <person name="Astvaldsson A."/>
            <person name="Peirasmaki D."/>
            <person name="Eckmann L."/>
            <person name="Andersson J.O."/>
            <person name="Svard S.G."/>
            <person name="Jerlstrom-Hultqvist J."/>
        </authorList>
    </citation>
    <scope>NUCLEOTIDE SEQUENCE [LARGE SCALE GENOMIC DNA]</scope>
    <source>
        <strain evidence="3 4">Roberts-Thomson</strain>
    </source>
</reference>
<sequence>MNVICVILVFLVSTHASVDFATPLVTYDDEMGYITMTRTSDIVQQVQTCATIDTTSCSNVQVTSKSLDPFCVYTLPKPQTTGQPSTDTTCTIKDYQITVTTAGPYKGFIPTIKSDKFFSDTDSYNSYQESIPCIERNGVKYVNRSEIPAFGTVISDSGLVSVAYTAHNVTVYFHGKKSTDQLKVQPVSYADLFPSIMGGGGYHITDVAISDEFLAVNYAHRYASQLLALVRVFQIDLSAQTIKPMTLSGATSPDTINVSLSSDLSFENKYKIKSCTNGKLILDPYAVGKVLRIVLTCPNTTYTKPLSLKPLTIGSALVFELQTKGWVGQGPVVALLPEVTTGLGATDENEFYFKTGAMRNGNLILGGESKRLYFISISSDMFPTGIFHRSYFLLMHEVFQNDTSDARASQGQIPGNSLSTVGPAIAFTYNATLLVGVQTALSSAIMVEYLIGQMEFKLIGTISGLVTPSRISPIGAGLNVFSFIDNQNPFTVHFATLPSSLYDPKGSPFVQVKEDLTRSFKLPQLIEGSELSSEIDPESRTSVTALSFANGRITLFTPLAVENKVIATGKLIPYQVGDITKTLKVKIDGTEQVTVTCNTEMTLELTAASLTDDICTGLTVTFGVSNEAYQPDFTLSGTTCTGSLKAINISGNYHVVVSSAGVILGETPLTIEPQEMAQLGHVLVNPRLLTKKTRFTISVTLADEYGNLLTFPMGAKEDPCGRVRILLYDARDVPDGTKYDGIIKRLSGRNIVGNYSLTQTEATFCSVENLLIRGPGQYVFGFQMMDRANTGSFKNMSIPSEIQDSCILWLNSSLRPTYNAGEWILLVIGILVSAFFVIVLPYLFYVLFNRPVKGEFQVKREEEPIEDHQLTMIRPPLPGTPLVELIAQGLPFSNNERGPLINITTISAETTREVLETMRSLRAGITQVTKTASTGTARLAGDGEETVLTYSFAAVCLGERVTVFVKEFSNDTAAENYYMQAFIWYNLPENRLAPPLQAAEIYHPLLNIGVEEYTLGAILRDLSTSPSHTFVILITEELALYPQIDEGCVSQVLNGLRHAAFNSIPPRAFGDLTPASILKDTNGHIKLEPPMHLGTEYLKLGVDDAKAFDRELQTAIAALAALALGDPDSYSRILTGQGGSMGIPVANLHRLCMDITTASWANLDTRVTGS</sequence>
<dbReference type="EMBL" id="VDLU01000002">
    <property type="protein sequence ID" value="TNJ28214.1"/>
    <property type="molecule type" value="Genomic_DNA"/>
</dbReference>
<keyword evidence="4" id="KW-1185">Reference proteome</keyword>
<organism evidence="3 4">
    <name type="scientific">Giardia muris</name>
    <dbReference type="NCBI Taxonomy" id="5742"/>
    <lineage>
        <taxon>Eukaryota</taxon>
        <taxon>Metamonada</taxon>
        <taxon>Diplomonadida</taxon>
        <taxon>Hexamitidae</taxon>
        <taxon>Giardiinae</taxon>
        <taxon>Giardia</taxon>
    </lineage>
</organism>
<evidence type="ECO:0000256" key="2">
    <source>
        <dbReference type="SAM" id="SignalP"/>
    </source>
</evidence>
<keyword evidence="1" id="KW-1133">Transmembrane helix</keyword>
<dbReference type="OrthoDB" id="10254359at2759"/>
<keyword evidence="1" id="KW-0812">Transmembrane</keyword>
<feature type="transmembrane region" description="Helical" evidence="1">
    <location>
        <begin position="823"/>
        <end position="848"/>
    </location>
</feature>
<proteinExistence type="predicted"/>
<evidence type="ECO:0000313" key="4">
    <source>
        <dbReference type="Proteomes" id="UP000315496"/>
    </source>
</evidence>
<feature type="signal peptide" evidence="2">
    <location>
        <begin position="1"/>
        <end position="16"/>
    </location>
</feature>
<keyword evidence="2" id="KW-0732">Signal</keyword>
<evidence type="ECO:0000256" key="1">
    <source>
        <dbReference type="SAM" id="Phobius"/>
    </source>
</evidence>